<sequence>MENRHDFVKYLNNTDVTLNIFARLDAPADLIRATAVSHLWRHFVINQRLCKQLCLTKVPSMSNINAVFEREDEERNEHNPEWYHKMYSNLLSALSNSTIYPRNCIDCVIGASSTNIYPPESIVHTLLNTERYALGGSYWSSRGQSDPDVPETILYKLLNTVCIVNEIQIRPCKASWEQGSAPYSAQFVRFRMGHPRSIADFEVDVRTLPLQQLHDNYIWTFTSPEFPMAQEPRMQTFKLPEPTICVGGFLQIEFLGRTRKREFDGLYYLCMSHIRVLGHSLWPAFDVEMSETGDFSLIYCPENIDSILNRITTKEEDLETNALMFGKNSSMAAHQTLDLLNITSLYYGLNLNP</sequence>
<protein>
    <recommendedName>
        <fullName evidence="1">F-box domain-containing protein</fullName>
    </recommendedName>
</protein>
<name>A0ABD3SYA9_9LAMI</name>
<reference evidence="2 3" key="1">
    <citation type="submission" date="2024-12" db="EMBL/GenBank/DDBJ databases">
        <title>The unique morphological basis and parallel evolutionary history of personate flowers in Penstemon.</title>
        <authorList>
            <person name="Depatie T.H."/>
            <person name="Wessinger C.A."/>
        </authorList>
    </citation>
    <scope>NUCLEOTIDE SEQUENCE [LARGE SCALE GENOMIC DNA]</scope>
    <source>
        <strain evidence="2">WTNN_2</strain>
        <tissue evidence="2">Leaf</tissue>
    </source>
</reference>
<dbReference type="InterPro" id="IPR001810">
    <property type="entry name" value="F-box_dom"/>
</dbReference>
<dbReference type="Pfam" id="PF12937">
    <property type="entry name" value="F-box-like"/>
    <property type="match status" value="1"/>
</dbReference>
<dbReference type="Proteomes" id="UP001634393">
    <property type="component" value="Unassembled WGS sequence"/>
</dbReference>
<dbReference type="EMBL" id="JBJXBP010000005">
    <property type="protein sequence ID" value="KAL3829626.1"/>
    <property type="molecule type" value="Genomic_DNA"/>
</dbReference>
<organism evidence="2 3">
    <name type="scientific">Penstemon smallii</name>
    <dbReference type="NCBI Taxonomy" id="265156"/>
    <lineage>
        <taxon>Eukaryota</taxon>
        <taxon>Viridiplantae</taxon>
        <taxon>Streptophyta</taxon>
        <taxon>Embryophyta</taxon>
        <taxon>Tracheophyta</taxon>
        <taxon>Spermatophyta</taxon>
        <taxon>Magnoliopsida</taxon>
        <taxon>eudicotyledons</taxon>
        <taxon>Gunneridae</taxon>
        <taxon>Pentapetalae</taxon>
        <taxon>asterids</taxon>
        <taxon>lamiids</taxon>
        <taxon>Lamiales</taxon>
        <taxon>Plantaginaceae</taxon>
        <taxon>Cheloneae</taxon>
        <taxon>Penstemon</taxon>
    </lineage>
</organism>
<gene>
    <name evidence="2" type="ORF">ACJIZ3_018428</name>
</gene>
<evidence type="ECO:0000313" key="3">
    <source>
        <dbReference type="Proteomes" id="UP001634393"/>
    </source>
</evidence>
<dbReference type="SUPFAM" id="SSF81383">
    <property type="entry name" value="F-box domain"/>
    <property type="match status" value="1"/>
</dbReference>
<evidence type="ECO:0000313" key="2">
    <source>
        <dbReference type="EMBL" id="KAL3829626.1"/>
    </source>
</evidence>
<dbReference type="Gene3D" id="1.20.1280.50">
    <property type="match status" value="1"/>
</dbReference>
<dbReference type="InterPro" id="IPR055336">
    <property type="entry name" value="At4g00755-like"/>
</dbReference>
<comment type="caution">
    <text evidence="2">The sequence shown here is derived from an EMBL/GenBank/DDBJ whole genome shotgun (WGS) entry which is preliminary data.</text>
</comment>
<evidence type="ECO:0000259" key="1">
    <source>
        <dbReference type="Pfam" id="PF12937"/>
    </source>
</evidence>
<dbReference type="AlphaFoldDB" id="A0ABD3SYA9"/>
<dbReference type="InterPro" id="IPR036047">
    <property type="entry name" value="F-box-like_dom_sf"/>
</dbReference>
<proteinExistence type="predicted"/>
<keyword evidence="3" id="KW-1185">Reference proteome</keyword>
<feature type="domain" description="F-box" evidence="1">
    <location>
        <begin position="15"/>
        <end position="55"/>
    </location>
</feature>
<accession>A0ABD3SYA9</accession>
<dbReference type="PANTHER" id="PTHR39741:SF14">
    <property type="entry name" value="F-BOX DOMAIN-CONTAINING PROTEIN"/>
    <property type="match status" value="1"/>
</dbReference>
<dbReference type="PANTHER" id="PTHR39741">
    <property type="entry name" value="F-BOX DOMAIN CONTAINING PROTEIN, EXPRESSED"/>
    <property type="match status" value="1"/>
</dbReference>